<accession>A0A2J6R7R1</accession>
<dbReference type="AlphaFoldDB" id="A0A2J6R7R1"/>
<dbReference type="InterPro" id="IPR010730">
    <property type="entry name" value="HET"/>
</dbReference>
<proteinExistence type="predicted"/>
<feature type="domain" description="Heterokaryon incompatibility" evidence="1">
    <location>
        <begin position="127"/>
        <end position="275"/>
    </location>
</feature>
<protein>
    <submittedName>
        <fullName evidence="2">HET-domain-containing protein</fullName>
    </submittedName>
</protein>
<dbReference type="Proteomes" id="UP000235786">
    <property type="component" value="Unassembled WGS sequence"/>
</dbReference>
<evidence type="ECO:0000313" key="2">
    <source>
        <dbReference type="EMBL" id="PMD34563.1"/>
    </source>
</evidence>
<organism evidence="2 3">
    <name type="scientific">Hyaloscypha variabilis (strain UAMH 11265 / GT02V1 / F)</name>
    <name type="common">Meliniomyces variabilis</name>
    <dbReference type="NCBI Taxonomy" id="1149755"/>
    <lineage>
        <taxon>Eukaryota</taxon>
        <taxon>Fungi</taxon>
        <taxon>Dikarya</taxon>
        <taxon>Ascomycota</taxon>
        <taxon>Pezizomycotina</taxon>
        <taxon>Leotiomycetes</taxon>
        <taxon>Helotiales</taxon>
        <taxon>Hyaloscyphaceae</taxon>
        <taxon>Hyaloscypha</taxon>
        <taxon>Hyaloscypha variabilis</taxon>
    </lineage>
</organism>
<dbReference type="PANTHER" id="PTHR33112:SF9">
    <property type="entry name" value="HETEROKARYON INCOMPATIBILITY DOMAIN-CONTAINING PROTEIN"/>
    <property type="match status" value="1"/>
</dbReference>
<evidence type="ECO:0000259" key="1">
    <source>
        <dbReference type="Pfam" id="PF06985"/>
    </source>
</evidence>
<name>A0A2J6R7R1_HYAVF</name>
<dbReference type="OrthoDB" id="3562689at2759"/>
<dbReference type="Pfam" id="PF06985">
    <property type="entry name" value="HET"/>
    <property type="match status" value="1"/>
</dbReference>
<evidence type="ECO:0000313" key="3">
    <source>
        <dbReference type="Proteomes" id="UP000235786"/>
    </source>
</evidence>
<gene>
    <name evidence="2" type="ORF">L207DRAFT_638106</name>
</gene>
<keyword evidence="3" id="KW-1185">Reference proteome</keyword>
<dbReference type="PANTHER" id="PTHR33112">
    <property type="entry name" value="DOMAIN PROTEIN, PUTATIVE-RELATED"/>
    <property type="match status" value="1"/>
</dbReference>
<dbReference type="EMBL" id="KZ613953">
    <property type="protein sequence ID" value="PMD34563.1"/>
    <property type="molecule type" value="Genomic_DNA"/>
</dbReference>
<reference evidence="2 3" key="1">
    <citation type="submission" date="2016-04" db="EMBL/GenBank/DDBJ databases">
        <title>A degradative enzymes factory behind the ericoid mycorrhizal symbiosis.</title>
        <authorList>
            <consortium name="DOE Joint Genome Institute"/>
            <person name="Martino E."/>
            <person name="Morin E."/>
            <person name="Grelet G."/>
            <person name="Kuo A."/>
            <person name="Kohler A."/>
            <person name="Daghino S."/>
            <person name="Barry K."/>
            <person name="Choi C."/>
            <person name="Cichocki N."/>
            <person name="Clum A."/>
            <person name="Copeland A."/>
            <person name="Hainaut M."/>
            <person name="Haridas S."/>
            <person name="Labutti K."/>
            <person name="Lindquist E."/>
            <person name="Lipzen A."/>
            <person name="Khouja H.-R."/>
            <person name="Murat C."/>
            <person name="Ohm R."/>
            <person name="Olson A."/>
            <person name="Spatafora J."/>
            <person name="Veneault-Fourrey C."/>
            <person name="Henrissat B."/>
            <person name="Grigoriev I."/>
            <person name="Martin F."/>
            <person name="Perotto S."/>
        </authorList>
    </citation>
    <scope>NUCLEOTIDE SEQUENCE [LARGE SCALE GENOMIC DNA]</scope>
    <source>
        <strain evidence="2 3">F</strain>
    </source>
</reference>
<sequence length="587" mass="66840">MFSKSHSIVLQGTRTRPIELSWWYSSSDRTEGNPVHDLRLGIDLFTTKVKCERLSFKNQYMYAGTLTSGDTSSDASLQWALSRLEKCTTHTYCGPAQRTPLPTRVLDIGTNNNDIKLYETENESDYYIALSHCWGDSRTTTTTSETLAKHMQLIAWKSLAKTFQDSVTMVRKLGLRYFWIDSLCIIQDDPDDWSKESGKMANVYQGAFLTIAATKSSSDDGGLFSTASPNHLARELRPRVYARQSLPHSVKWSKGYDFKYSNKFPLFIRAWCYQESLLSSRVLHFAANELMWDCREKFYCEGSCHEISIYGRDRPPFPKSDHAISLNLPLELWNRWWRIVEEYSGLDLSQEKDKFPALSGLAKQVQAVLKARYLAGLWESNLFFDLLWKSHKRTSDAWASDRSGRCLPWRAPTWSWASVRGKVGWSYDIICYARNRSAFTVKILAGLVEASCVPAGADVTGELSSGYLVLSGQMFSTRCLVSLGDDGDFRYVLEYLDHLGFKGRYKLAPDIPLHEAMVKPGLELHCLAIALIHEPLPRGGIIQYFLVLVKSKVENGAYERVGLLDTYRQPFMKEYWACSKAVVVKIV</sequence>